<dbReference type="PATRIC" id="fig|1352936.5.peg.1340"/>
<gene>
    <name evidence="1" type="ORF">M878_06250</name>
</gene>
<reference evidence="1 2" key="1">
    <citation type="journal article" date="2014" name="Genome Announc.">
        <title>Draft Genome Sequence of Streptomyces roseochromogenes subsp. oscitans DS 12.976, Producer of the Aminocoumarin Antibiotic Clorobiocin.</title>
        <authorList>
            <person name="Ruckert C."/>
            <person name="Kalinowski J."/>
            <person name="Heide L."/>
            <person name="Apel A.K."/>
        </authorList>
    </citation>
    <scope>NUCLEOTIDE SEQUENCE [LARGE SCALE GENOMIC DNA]</scope>
    <source>
        <strain evidence="1 2">DS 12.976</strain>
    </source>
</reference>
<proteinExistence type="predicted"/>
<dbReference type="EMBL" id="AWQX01000054">
    <property type="protein sequence ID" value="EST35419.1"/>
    <property type="molecule type" value="Genomic_DNA"/>
</dbReference>
<comment type="caution">
    <text evidence="1">The sequence shown here is derived from an EMBL/GenBank/DDBJ whole genome shotgun (WGS) entry which is preliminary data.</text>
</comment>
<evidence type="ECO:0000313" key="1">
    <source>
        <dbReference type="EMBL" id="EST35419.1"/>
    </source>
</evidence>
<name>V6L2H6_STRRC</name>
<evidence type="ECO:0000313" key="2">
    <source>
        <dbReference type="Proteomes" id="UP000017984"/>
    </source>
</evidence>
<dbReference type="HOGENOM" id="CLU_2304511_0_0_11"/>
<sequence length="100" mass="10912">MLLMLIAERPAEVCGARWDEDVDLTGSLYDARHTRLSWMADNGVPDTVVSVIRQSWPIWCRATPWTATLCDCGGQSVVQMVSGVYGWQGVLVSTIGPVTG</sequence>
<keyword evidence="2" id="KW-1185">Reference proteome</keyword>
<dbReference type="AlphaFoldDB" id="V6L2H6"/>
<protein>
    <submittedName>
        <fullName evidence="1">Uncharacterized protein</fullName>
    </submittedName>
</protein>
<organism evidence="1 2">
    <name type="scientific">Streptomyces roseochromogenus subsp. oscitans DS 12.976</name>
    <dbReference type="NCBI Taxonomy" id="1352936"/>
    <lineage>
        <taxon>Bacteria</taxon>
        <taxon>Bacillati</taxon>
        <taxon>Actinomycetota</taxon>
        <taxon>Actinomycetes</taxon>
        <taxon>Kitasatosporales</taxon>
        <taxon>Streptomycetaceae</taxon>
        <taxon>Streptomyces</taxon>
    </lineage>
</organism>
<accession>V6L2H6</accession>
<dbReference type="Proteomes" id="UP000017984">
    <property type="component" value="Chromosome"/>
</dbReference>